<evidence type="ECO:0000256" key="1">
    <source>
        <dbReference type="SAM" id="Phobius"/>
    </source>
</evidence>
<proteinExistence type="predicted"/>
<accession>A0AAD6WYP9</accession>
<organism evidence="2 3">
    <name type="scientific">Mycena alexandri</name>
    <dbReference type="NCBI Taxonomy" id="1745969"/>
    <lineage>
        <taxon>Eukaryota</taxon>
        <taxon>Fungi</taxon>
        <taxon>Dikarya</taxon>
        <taxon>Basidiomycota</taxon>
        <taxon>Agaricomycotina</taxon>
        <taxon>Agaricomycetes</taxon>
        <taxon>Agaricomycetidae</taxon>
        <taxon>Agaricales</taxon>
        <taxon>Marasmiineae</taxon>
        <taxon>Mycenaceae</taxon>
        <taxon>Mycena</taxon>
    </lineage>
</organism>
<keyword evidence="3" id="KW-1185">Reference proteome</keyword>
<keyword evidence="1" id="KW-0812">Transmembrane</keyword>
<evidence type="ECO:0000313" key="2">
    <source>
        <dbReference type="EMBL" id="KAJ7032378.1"/>
    </source>
</evidence>
<keyword evidence="1" id="KW-0472">Membrane</keyword>
<dbReference type="AlphaFoldDB" id="A0AAD6WYP9"/>
<dbReference type="EMBL" id="JARJCM010000073">
    <property type="protein sequence ID" value="KAJ7032378.1"/>
    <property type="molecule type" value="Genomic_DNA"/>
</dbReference>
<evidence type="ECO:0000313" key="3">
    <source>
        <dbReference type="Proteomes" id="UP001218188"/>
    </source>
</evidence>
<protein>
    <submittedName>
        <fullName evidence="2">Uncharacterized protein</fullName>
    </submittedName>
</protein>
<dbReference type="Proteomes" id="UP001218188">
    <property type="component" value="Unassembled WGS sequence"/>
</dbReference>
<reference evidence="2" key="1">
    <citation type="submission" date="2023-03" db="EMBL/GenBank/DDBJ databases">
        <title>Massive genome expansion in bonnet fungi (Mycena s.s.) driven by repeated elements and novel gene families across ecological guilds.</title>
        <authorList>
            <consortium name="Lawrence Berkeley National Laboratory"/>
            <person name="Harder C.B."/>
            <person name="Miyauchi S."/>
            <person name="Viragh M."/>
            <person name="Kuo A."/>
            <person name="Thoen E."/>
            <person name="Andreopoulos B."/>
            <person name="Lu D."/>
            <person name="Skrede I."/>
            <person name="Drula E."/>
            <person name="Henrissat B."/>
            <person name="Morin E."/>
            <person name="Kohler A."/>
            <person name="Barry K."/>
            <person name="LaButti K."/>
            <person name="Morin E."/>
            <person name="Salamov A."/>
            <person name="Lipzen A."/>
            <person name="Mereny Z."/>
            <person name="Hegedus B."/>
            <person name="Baldrian P."/>
            <person name="Stursova M."/>
            <person name="Weitz H."/>
            <person name="Taylor A."/>
            <person name="Grigoriev I.V."/>
            <person name="Nagy L.G."/>
            <person name="Martin F."/>
            <person name="Kauserud H."/>
        </authorList>
    </citation>
    <scope>NUCLEOTIDE SEQUENCE</scope>
    <source>
        <strain evidence="2">CBHHK200</strain>
    </source>
</reference>
<feature type="transmembrane region" description="Helical" evidence="1">
    <location>
        <begin position="190"/>
        <end position="211"/>
    </location>
</feature>
<keyword evidence="1" id="KW-1133">Transmembrane helix</keyword>
<comment type="caution">
    <text evidence="2">The sequence shown here is derived from an EMBL/GenBank/DDBJ whole genome shotgun (WGS) entry which is preliminary data.</text>
</comment>
<sequence>MGGFTSQEGYIIHEEKQLPVYISAIKAVAEEDITDRSKADALSKGVAIAQAVWFIVQCVARASQGLPVAELEIATMRSNVVFRPDTEDDPLPVRENIIFRQGPSDGNPVDFANYLDVFQGAAARVVSLSPEYWPVRIPSVGAFQALDIDSDESYVAELKTRPAVFAAAAIFGGIHCAAWHTLFASTSEMWMWRISSVVVTAYPILIMLAKLGADSRWDIFMVLGFDYLKEVCIGSGISLYPVCRIVLIVLSFTTLRALTASDFVDVDWPRYIPHF</sequence>
<name>A0AAD6WYP9_9AGAR</name>
<gene>
    <name evidence="2" type="ORF">C8F04DRAFT_1261923</name>
</gene>
<feature type="transmembrane region" description="Helical" evidence="1">
    <location>
        <begin position="163"/>
        <end position="184"/>
    </location>
</feature>
<dbReference type="PANTHER" id="PTHR35043">
    <property type="entry name" value="TRANSCRIPTION FACTOR DOMAIN-CONTAINING PROTEIN"/>
    <property type="match status" value="1"/>
</dbReference>
<dbReference type="PANTHER" id="PTHR35043:SF7">
    <property type="entry name" value="TRANSCRIPTION FACTOR DOMAIN-CONTAINING PROTEIN"/>
    <property type="match status" value="1"/>
</dbReference>